<dbReference type="KEGG" id="tcd:AAIA72_05760"/>
<evidence type="ECO:0000313" key="10">
    <source>
        <dbReference type="EMBL" id="XDT73473.1"/>
    </source>
</evidence>
<comment type="pathway">
    <text evidence="1 8">Cofactor biosynthesis; molybdopterin biosynthesis.</text>
</comment>
<organism evidence="10">
    <name type="scientific">Thermohahella caldifontis</name>
    <dbReference type="NCBI Taxonomy" id="3142973"/>
    <lineage>
        <taxon>Bacteria</taxon>
        <taxon>Pseudomonadati</taxon>
        <taxon>Pseudomonadota</taxon>
        <taxon>Gammaproteobacteria</taxon>
        <taxon>Oceanospirillales</taxon>
        <taxon>Hahellaceae</taxon>
        <taxon>Thermohahella</taxon>
    </lineage>
</organism>
<evidence type="ECO:0000256" key="6">
    <source>
        <dbReference type="ARBA" id="ARBA00023150"/>
    </source>
</evidence>
<comment type="function">
    <text evidence="7">May be involved in the biosynthesis of molybdopterin. Can bind GTP and has low GTPase activity. Can bind MPT, but has no MPT adenylyl transferase activity.</text>
</comment>
<dbReference type="CDD" id="cd00886">
    <property type="entry name" value="MogA_MoaB"/>
    <property type="match status" value="1"/>
</dbReference>
<dbReference type="GO" id="GO:0005829">
    <property type="term" value="C:cytosol"/>
    <property type="evidence" value="ECO:0007669"/>
    <property type="project" value="TreeGrafter"/>
</dbReference>
<dbReference type="FunFam" id="3.40.980.10:FF:000003">
    <property type="entry name" value="Molybdenum cofactor biosynthesis protein B"/>
    <property type="match status" value="1"/>
</dbReference>
<dbReference type="InterPro" id="IPR012245">
    <property type="entry name" value="MoaB"/>
</dbReference>
<dbReference type="EMBL" id="CP154858">
    <property type="protein sequence ID" value="XDT73473.1"/>
    <property type="molecule type" value="Genomic_DNA"/>
</dbReference>
<gene>
    <name evidence="10" type="primary">moaB</name>
    <name evidence="10" type="ORF">AAIA72_05760</name>
</gene>
<evidence type="ECO:0000256" key="2">
    <source>
        <dbReference type="ARBA" id="ARBA00006112"/>
    </source>
</evidence>
<name>A0AB39UZL0_9GAMM</name>
<evidence type="ECO:0000256" key="5">
    <source>
        <dbReference type="ARBA" id="ARBA00023134"/>
    </source>
</evidence>
<dbReference type="InterPro" id="IPR036425">
    <property type="entry name" value="MoaB/Mog-like_dom_sf"/>
</dbReference>
<dbReference type="SUPFAM" id="SSF53218">
    <property type="entry name" value="Molybdenum cofactor biosynthesis proteins"/>
    <property type="match status" value="1"/>
</dbReference>
<sequence length="190" mass="20533">MGHKSQAEFKPLNIAVLTVSDTRGLAEDTSGDALVEGLQEAGHVLADRVIIPDDVYLLRREVSRWIAEPTVHVVLITGGTGFTDRDSTPEAIRPLFDKEIEGFGELFRQISHTEIGSSTIQSRAVAGLANKTVIFCMPGSTGACRTAWNGIIREQLDARHKPCNFAGLLLQKKAPEKAPISAKPECGSRG</sequence>
<reference evidence="10" key="1">
    <citation type="submission" date="2024-05" db="EMBL/GenBank/DDBJ databases">
        <title>Genome sequencing of novel strain.</title>
        <authorList>
            <person name="Ganbat D."/>
            <person name="Ganbat S."/>
            <person name="Lee S.-J."/>
        </authorList>
    </citation>
    <scope>NUCLEOTIDE SEQUENCE</scope>
    <source>
        <strain evidence="10">SMD15-11</strain>
    </source>
</reference>
<evidence type="ECO:0000256" key="4">
    <source>
        <dbReference type="ARBA" id="ARBA00022741"/>
    </source>
</evidence>
<dbReference type="GO" id="GO:0006777">
    <property type="term" value="P:Mo-molybdopterin cofactor biosynthetic process"/>
    <property type="evidence" value="ECO:0007669"/>
    <property type="project" value="UniProtKB-UniRule"/>
</dbReference>
<keyword evidence="6 8" id="KW-0501">Molybdenum cofactor biosynthesis</keyword>
<evidence type="ECO:0000256" key="7">
    <source>
        <dbReference type="ARBA" id="ARBA00055616"/>
    </source>
</evidence>
<evidence type="ECO:0000256" key="8">
    <source>
        <dbReference type="PIRNR" id="PIRNR006443"/>
    </source>
</evidence>
<keyword evidence="5" id="KW-0342">GTP-binding</keyword>
<dbReference type="SMART" id="SM00852">
    <property type="entry name" value="MoCF_biosynth"/>
    <property type="match status" value="1"/>
</dbReference>
<dbReference type="AlphaFoldDB" id="A0AB39UZL0"/>
<evidence type="ECO:0000256" key="3">
    <source>
        <dbReference type="ARBA" id="ARBA00015262"/>
    </source>
</evidence>
<accession>A0AB39UZL0</accession>
<dbReference type="InterPro" id="IPR013484">
    <property type="entry name" value="MoaB_proteobac"/>
</dbReference>
<dbReference type="PANTHER" id="PTHR43232">
    <property type="entry name" value="MOLYBDENUM COFACTOR BIOSYNTHESIS PROTEIN B"/>
    <property type="match status" value="1"/>
</dbReference>
<keyword evidence="4" id="KW-0547">Nucleotide-binding</keyword>
<dbReference type="GO" id="GO:0005525">
    <property type="term" value="F:GTP binding"/>
    <property type="evidence" value="ECO:0007669"/>
    <property type="project" value="UniProtKB-KW"/>
</dbReference>
<proteinExistence type="inferred from homology"/>
<dbReference type="RefSeq" id="WP_369602464.1">
    <property type="nucleotide sequence ID" value="NZ_CP154858.1"/>
</dbReference>
<dbReference type="Pfam" id="PF00994">
    <property type="entry name" value="MoCF_biosynth"/>
    <property type="match status" value="1"/>
</dbReference>
<protein>
    <recommendedName>
        <fullName evidence="3 8">Molybdenum cofactor biosynthesis protein B</fullName>
    </recommendedName>
</protein>
<dbReference type="Gene3D" id="3.40.980.10">
    <property type="entry name" value="MoaB/Mog-like domain"/>
    <property type="match status" value="1"/>
</dbReference>
<evidence type="ECO:0000259" key="9">
    <source>
        <dbReference type="SMART" id="SM00852"/>
    </source>
</evidence>
<feature type="domain" description="MoaB/Mog" evidence="9">
    <location>
        <begin position="15"/>
        <end position="159"/>
    </location>
</feature>
<dbReference type="PANTHER" id="PTHR43232:SF2">
    <property type="entry name" value="MOLYBDENUM COFACTOR BIOSYNTHESIS PROTEIN B"/>
    <property type="match status" value="1"/>
</dbReference>
<dbReference type="PROSITE" id="PS01078">
    <property type="entry name" value="MOCF_BIOSYNTHESIS_1"/>
    <property type="match status" value="1"/>
</dbReference>
<evidence type="ECO:0000256" key="1">
    <source>
        <dbReference type="ARBA" id="ARBA00005046"/>
    </source>
</evidence>
<dbReference type="InterPro" id="IPR001453">
    <property type="entry name" value="MoaB/Mog_dom"/>
</dbReference>
<dbReference type="InterPro" id="IPR008284">
    <property type="entry name" value="MoCF_biosynth_CS"/>
</dbReference>
<dbReference type="PIRSF" id="PIRSF006443">
    <property type="entry name" value="MoaB"/>
    <property type="match status" value="1"/>
</dbReference>
<dbReference type="NCBIfam" id="TIGR02667">
    <property type="entry name" value="moaB_proteo"/>
    <property type="match status" value="1"/>
</dbReference>
<dbReference type="NCBIfam" id="TIGR00177">
    <property type="entry name" value="molyb_syn"/>
    <property type="match status" value="1"/>
</dbReference>
<comment type="similarity">
    <text evidence="2 8">Belongs to the MoaB/Mog family.</text>
</comment>